<dbReference type="InterPro" id="IPR030677">
    <property type="entry name" value="Nnr"/>
</dbReference>
<evidence type="ECO:0000256" key="2">
    <source>
        <dbReference type="ARBA" id="ARBA00000909"/>
    </source>
</evidence>
<evidence type="ECO:0000313" key="22">
    <source>
        <dbReference type="EMBL" id="CAA9349515.1"/>
    </source>
</evidence>
<evidence type="ECO:0000256" key="8">
    <source>
        <dbReference type="ARBA" id="ARBA00022857"/>
    </source>
</evidence>
<dbReference type="Pfam" id="PF03853">
    <property type="entry name" value="YjeF_N"/>
    <property type="match status" value="1"/>
</dbReference>
<evidence type="ECO:0000256" key="6">
    <source>
        <dbReference type="ARBA" id="ARBA00022741"/>
    </source>
</evidence>
<comment type="similarity">
    <text evidence="3 19">In the N-terminal section; belongs to the NnrE/AIBP family.</text>
</comment>
<dbReference type="Pfam" id="PF01256">
    <property type="entry name" value="Carb_kinase"/>
    <property type="match status" value="1"/>
</dbReference>
<dbReference type="GO" id="GO:0110051">
    <property type="term" value="P:metabolite repair"/>
    <property type="evidence" value="ECO:0007669"/>
    <property type="project" value="TreeGrafter"/>
</dbReference>
<dbReference type="GO" id="GO:0046872">
    <property type="term" value="F:metal ion binding"/>
    <property type="evidence" value="ECO:0007669"/>
    <property type="project" value="UniProtKB-UniRule"/>
</dbReference>
<dbReference type="PROSITE" id="PS51385">
    <property type="entry name" value="YJEF_N"/>
    <property type="match status" value="1"/>
</dbReference>
<feature type="binding site" evidence="17">
    <location>
        <position position="350"/>
    </location>
    <ligand>
        <name>(6S)-NADPHX</name>
        <dbReference type="ChEBI" id="CHEBI:64076"/>
    </ligand>
</feature>
<dbReference type="SUPFAM" id="SSF53613">
    <property type="entry name" value="Ribokinase-like"/>
    <property type="match status" value="1"/>
</dbReference>
<dbReference type="Gene3D" id="3.40.1190.20">
    <property type="match status" value="1"/>
</dbReference>
<comment type="catalytic activity">
    <reaction evidence="1 18 19">
        <text>(6R)-NADHX = (6S)-NADHX</text>
        <dbReference type="Rhea" id="RHEA:32215"/>
        <dbReference type="ChEBI" id="CHEBI:64074"/>
        <dbReference type="ChEBI" id="CHEBI:64075"/>
        <dbReference type="EC" id="5.1.99.6"/>
    </reaction>
</comment>
<evidence type="ECO:0000256" key="3">
    <source>
        <dbReference type="ARBA" id="ARBA00006001"/>
    </source>
</evidence>
<keyword evidence="5 18" id="KW-0479">Metal-binding</keyword>
<feature type="binding site" evidence="17">
    <location>
        <position position="300"/>
    </location>
    <ligand>
        <name>(6S)-NADPHX</name>
        <dbReference type="ChEBI" id="CHEBI:64076"/>
    </ligand>
</feature>
<evidence type="ECO:0000256" key="19">
    <source>
        <dbReference type="PIRNR" id="PIRNR017184"/>
    </source>
</evidence>
<comment type="catalytic activity">
    <reaction evidence="15 17 19">
        <text>(6S)-NADHX + ADP = AMP + phosphate + NADH + H(+)</text>
        <dbReference type="Rhea" id="RHEA:32223"/>
        <dbReference type="ChEBI" id="CHEBI:15378"/>
        <dbReference type="ChEBI" id="CHEBI:43474"/>
        <dbReference type="ChEBI" id="CHEBI:57945"/>
        <dbReference type="ChEBI" id="CHEBI:64074"/>
        <dbReference type="ChEBI" id="CHEBI:456215"/>
        <dbReference type="ChEBI" id="CHEBI:456216"/>
        <dbReference type="EC" id="4.2.1.136"/>
    </reaction>
</comment>
<evidence type="ECO:0000256" key="15">
    <source>
        <dbReference type="ARBA" id="ARBA00048238"/>
    </source>
</evidence>
<dbReference type="InterPro" id="IPR036652">
    <property type="entry name" value="YjeF_N_dom_sf"/>
</dbReference>
<reference evidence="22" key="1">
    <citation type="submission" date="2020-02" db="EMBL/GenBank/DDBJ databases">
        <authorList>
            <person name="Meier V. D."/>
        </authorList>
    </citation>
    <scope>NUCLEOTIDE SEQUENCE</scope>
    <source>
        <strain evidence="22">AVDCRST_MAG07</strain>
    </source>
</reference>
<sequence>MISAHTVAQVRAAEDRLRAVLPPGTLMQRAATGLAVACAERLGRVYGARVLLLVGGGDNGADALHAGARLARRGAAVTAVLTGEPVADALAALRAAGGRVGELGPADLVVDGLVGIGGRGGLRPAAAALAAQVVDHDVVAVDLPSGVDADTGEVAGAAVRADLTLVFGTCKPGLLVGAGRTLAGRVELVDIGLGPELPPPPVELLEPSDVARLLPRGSADSDKYTRGVVGIAAGSQTYPGAAVLSVGSALAAGAGMVRFAGAPHAAEQVRSRWPEAVVTEHEGSDVPEAGRVQAWVVGPGLGTDERAAATVEALLGTDVPVLVDADALTVCAAHPDWLRRRSAPTLLTPHDREFARFGTPVTADRIGSARRLAAELGVTVLLKGDATVVTDPTGPARVNGTGSPALATAGSGDVLSGGCGALLAQGLSAIDAGSTGAHLHGRAGALAARGVHVPASALLAHWADAVREVDG</sequence>
<dbReference type="PANTHER" id="PTHR12592">
    <property type="entry name" value="ATP-DEPENDENT (S)-NAD(P)H-HYDRATE DEHYDRATASE FAMILY MEMBER"/>
    <property type="match status" value="1"/>
</dbReference>
<evidence type="ECO:0000256" key="7">
    <source>
        <dbReference type="ARBA" id="ARBA00022840"/>
    </source>
</evidence>
<keyword evidence="8 17" id="KW-0521">NADP</keyword>
<organism evidence="22">
    <name type="scientific">uncultured Frankineae bacterium</name>
    <dbReference type="NCBI Taxonomy" id="437475"/>
    <lineage>
        <taxon>Bacteria</taxon>
        <taxon>Bacillati</taxon>
        <taxon>Actinomycetota</taxon>
        <taxon>Actinomycetes</taxon>
        <taxon>Frankiales</taxon>
        <taxon>environmental samples</taxon>
    </lineage>
</organism>
<evidence type="ECO:0000256" key="13">
    <source>
        <dbReference type="ARBA" id="ARBA00023268"/>
    </source>
</evidence>
<dbReference type="EC" id="4.2.1.136" evidence="19"/>
<evidence type="ECO:0000256" key="12">
    <source>
        <dbReference type="ARBA" id="ARBA00023239"/>
    </source>
</evidence>
<comment type="subunit">
    <text evidence="17">Homotetramer.</text>
</comment>
<evidence type="ECO:0000256" key="11">
    <source>
        <dbReference type="ARBA" id="ARBA00023235"/>
    </source>
</evidence>
<dbReference type="GO" id="GO:0005524">
    <property type="term" value="F:ATP binding"/>
    <property type="evidence" value="ECO:0007669"/>
    <property type="project" value="UniProtKB-UniRule"/>
</dbReference>
<dbReference type="CDD" id="cd01171">
    <property type="entry name" value="YXKO-related"/>
    <property type="match status" value="1"/>
</dbReference>
<dbReference type="HAMAP" id="MF_01965">
    <property type="entry name" value="NADHX_dehydratase"/>
    <property type="match status" value="1"/>
</dbReference>
<dbReference type="PROSITE" id="PS01049">
    <property type="entry name" value="YJEF_C_1"/>
    <property type="match status" value="1"/>
</dbReference>
<protein>
    <recommendedName>
        <fullName evidence="19">Bifunctional NAD(P)H-hydrate repair enzyme</fullName>
    </recommendedName>
    <alternativeName>
        <fullName evidence="19">Nicotinamide nucleotide repair protein</fullName>
    </alternativeName>
    <domain>
        <recommendedName>
            <fullName evidence="19">ADP-dependent (S)-NAD(P)H-hydrate dehydratase</fullName>
            <ecNumber evidence="19">4.2.1.136</ecNumber>
        </recommendedName>
        <alternativeName>
            <fullName evidence="19">ADP-dependent NAD(P)HX dehydratase</fullName>
        </alternativeName>
    </domain>
    <domain>
        <recommendedName>
            <fullName evidence="19">NAD(P)H-hydrate epimerase</fullName>
            <ecNumber evidence="19">5.1.99.6</ecNumber>
        </recommendedName>
    </domain>
</protein>
<keyword evidence="13" id="KW-0511">Multifunctional enzyme</keyword>
<evidence type="ECO:0000256" key="14">
    <source>
        <dbReference type="ARBA" id="ARBA00025153"/>
    </source>
</evidence>
<keyword evidence="6 17" id="KW-0547">Nucleotide-binding</keyword>
<feature type="binding site" evidence="18">
    <location>
        <position position="59"/>
    </location>
    <ligand>
        <name>K(+)</name>
        <dbReference type="ChEBI" id="CHEBI:29103"/>
    </ligand>
</feature>
<dbReference type="InterPro" id="IPR017953">
    <property type="entry name" value="Carbohydrate_kinase_pred_CS"/>
</dbReference>
<gene>
    <name evidence="17" type="primary">nnrD</name>
    <name evidence="18" type="synonym">nnrE</name>
    <name evidence="22" type="ORF">AVDCRST_MAG07-2929</name>
</gene>
<comment type="catalytic activity">
    <reaction evidence="16 17 19">
        <text>(6S)-NADPHX + ADP = AMP + phosphate + NADPH + H(+)</text>
        <dbReference type="Rhea" id="RHEA:32235"/>
        <dbReference type="ChEBI" id="CHEBI:15378"/>
        <dbReference type="ChEBI" id="CHEBI:43474"/>
        <dbReference type="ChEBI" id="CHEBI:57783"/>
        <dbReference type="ChEBI" id="CHEBI:64076"/>
        <dbReference type="ChEBI" id="CHEBI:456215"/>
        <dbReference type="ChEBI" id="CHEBI:456216"/>
        <dbReference type="EC" id="4.2.1.136"/>
    </reaction>
</comment>
<dbReference type="InterPro" id="IPR029056">
    <property type="entry name" value="Ribokinase-like"/>
</dbReference>
<dbReference type="InterPro" id="IPR004443">
    <property type="entry name" value="YjeF_N_dom"/>
</dbReference>
<evidence type="ECO:0000256" key="4">
    <source>
        <dbReference type="ARBA" id="ARBA00009524"/>
    </source>
</evidence>
<dbReference type="EC" id="5.1.99.6" evidence="19"/>
<evidence type="ECO:0000256" key="18">
    <source>
        <dbReference type="HAMAP-Rule" id="MF_01966"/>
    </source>
</evidence>
<feature type="binding site" evidence="18">
    <location>
        <position position="111"/>
    </location>
    <ligand>
        <name>K(+)</name>
        <dbReference type="ChEBI" id="CHEBI:29103"/>
    </ligand>
</feature>
<dbReference type="NCBIfam" id="TIGR00196">
    <property type="entry name" value="yjeF_cterm"/>
    <property type="match status" value="1"/>
</dbReference>
<name>A0A6J4M475_9ACTN</name>
<feature type="binding site" evidence="18">
    <location>
        <position position="142"/>
    </location>
    <ligand>
        <name>(6S)-NADPHX</name>
        <dbReference type="ChEBI" id="CHEBI:64076"/>
    </ligand>
</feature>
<evidence type="ECO:0000256" key="9">
    <source>
        <dbReference type="ARBA" id="ARBA00022958"/>
    </source>
</evidence>
<evidence type="ECO:0000259" key="20">
    <source>
        <dbReference type="PROSITE" id="PS51383"/>
    </source>
</evidence>
<dbReference type="EMBL" id="CADCUB010000138">
    <property type="protein sequence ID" value="CAA9349515.1"/>
    <property type="molecule type" value="Genomic_DNA"/>
</dbReference>
<dbReference type="SUPFAM" id="SSF64153">
    <property type="entry name" value="YjeF N-terminal domain-like"/>
    <property type="match status" value="1"/>
</dbReference>
<comment type="cofactor">
    <cofactor evidence="17">
        <name>Mg(2+)</name>
        <dbReference type="ChEBI" id="CHEBI:18420"/>
    </cofactor>
</comment>
<dbReference type="GO" id="GO:0052855">
    <property type="term" value="F:ADP-dependent NAD(P)H-hydrate dehydratase activity"/>
    <property type="evidence" value="ECO:0007669"/>
    <property type="project" value="UniProtKB-UniRule"/>
</dbReference>
<dbReference type="GO" id="GO:0052856">
    <property type="term" value="F:NAD(P)HX epimerase activity"/>
    <property type="evidence" value="ECO:0007669"/>
    <property type="project" value="UniProtKB-UniRule"/>
</dbReference>
<feature type="binding site" evidence="18">
    <location>
        <position position="145"/>
    </location>
    <ligand>
        <name>K(+)</name>
        <dbReference type="ChEBI" id="CHEBI:29103"/>
    </ligand>
</feature>
<keyword evidence="11 18" id="KW-0413">Isomerase</keyword>
<dbReference type="InterPro" id="IPR000631">
    <property type="entry name" value="CARKD"/>
</dbReference>
<feature type="domain" description="YjeF N-terminal" evidence="21">
    <location>
        <begin position="10"/>
        <end position="199"/>
    </location>
</feature>
<comment type="similarity">
    <text evidence="18">Belongs to the NnrE/AIBP family.</text>
</comment>
<comment type="function">
    <text evidence="14 19">Bifunctional enzyme that catalyzes the epimerization of the S- and R-forms of NAD(P)HX and the dehydration of the S-form of NAD(P)HX at the expense of ADP, which is converted to AMP. This allows the repair of both epimers of NAD(P)HX, a damaged form of NAD(P)H that is a result of enzymatic or heat-dependent hydration.</text>
</comment>
<dbReference type="HAMAP" id="MF_01966">
    <property type="entry name" value="NADHX_epimerase"/>
    <property type="match status" value="1"/>
</dbReference>
<comment type="similarity">
    <text evidence="17">Belongs to the NnrD/CARKD family.</text>
</comment>
<keyword evidence="9 18" id="KW-0630">Potassium</keyword>
<feature type="binding site" evidence="17">
    <location>
        <position position="413"/>
    </location>
    <ligand>
        <name>(6S)-NADPHX</name>
        <dbReference type="ChEBI" id="CHEBI:64076"/>
    </ligand>
</feature>
<proteinExistence type="inferred from homology"/>
<comment type="function">
    <text evidence="17">Catalyzes the dehydration of the S-form of NAD(P)HX at the expense of ADP, which is converted to AMP. Together with NAD(P)HX epimerase, which catalyzes the epimerization of the S- and R-forms, the enzyme allows the repair of both epimers of NAD(P)HX, a damaged form of NAD(P)H that is a result of enzymatic or heat-dependent hydration.</text>
</comment>
<evidence type="ECO:0000256" key="10">
    <source>
        <dbReference type="ARBA" id="ARBA00023027"/>
    </source>
</evidence>
<comment type="catalytic activity">
    <reaction evidence="2 18 19">
        <text>(6R)-NADPHX = (6S)-NADPHX</text>
        <dbReference type="Rhea" id="RHEA:32227"/>
        <dbReference type="ChEBI" id="CHEBI:64076"/>
        <dbReference type="ChEBI" id="CHEBI:64077"/>
        <dbReference type="EC" id="5.1.99.6"/>
    </reaction>
</comment>
<evidence type="ECO:0000256" key="5">
    <source>
        <dbReference type="ARBA" id="ARBA00022723"/>
    </source>
</evidence>
<comment type="caution">
    <text evidence="18">Lacks conserved residue(s) required for the propagation of feature annotation.</text>
</comment>
<dbReference type="AlphaFoldDB" id="A0A6J4M475"/>
<feature type="binding site" evidence="18">
    <location>
        <begin position="58"/>
        <end position="62"/>
    </location>
    <ligand>
        <name>(6S)-NADPHX</name>
        <dbReference type="ChEBI" id="CHEBI:64076"/>
    </ligand>
</feature>
<feature type="binding site" evidence="18">
    <location>
        <begin position="115"/>
        <end position="121"/>
    </location>
    <ligand>
        <name>(6S)-NADPHX</name>
        <dbReference type="ChEBI" id="CHEBI:64076"/>
    </ligand>
</feature>
<comment type="similarity">
    <text evidence="4 19">In the C-terminal section; belongs to the NnrD/CARKD family.</text>
</comment>
<evidence type="ECO:0000256" key="17">
    <source>
        <dbReference type="HAMAP-Rule" id="MF_01965"/>
    </source>
</evidence>
<dbReference type="PANTHER" id="PTHR12592:SF0">
    <property type="entry name" value="ATP-DEPENDENT (S)-NAD(P)H-HYDRATE DEHYDRATASE"/>
    <property type="match status" value="1"/>
</dbReference>
<comment type="function">
    <text evidence="18">Catalyzes the epimerization of the S- and R-forms of NAD(P)HX, a damaged form of NAD(P)H that is a result of enzymatic or heat-dependent hydration. This is a prerequisite for the S-specific NAD(P)H-hydrate dehydratase to allow the repair of both epimers of NAD(P)HX.</text>
</comment>
<evidence type="ECO:0000256" key="1">
    <source>
        <dbReference type="ARBA" id="ARBA00000013"/>
    </source>
</evidence>
<keyword evidence="10 17" id="KW-0520">NAD</keyword>
<keyword evidence="12 17" id="KW-0456">Lyase</keyword>
<feature type="binding site" evidence="17">
    <location>
        <position position="241"/>
    </location>
    <ligand>
        <name>(6S)-NADPHX</name>
        <dbReference type="ChEBI" id="CHEBI:64076"/>
    </ligand>
</feature>
<feature type="binding site" evidence="17">
    <location>
        <position position="412"/>
    </location>
    <ligand>
        <name>AMP</name>
        <dbReference type="ChEBI" id="CHEBI:456215"/>
    </ligand>
</feature>
<keyword evidence="7 17" id="KW-0067">ATP-binding</keyword>
<accession>A0A6J4M475</accession>
<feature type="domain" description="YjeF C-terminal" evidence="20">
    <location>
        <begin position="206"/>
        <end position="469"/>
    </location>
</feature>
<evidence type="ECO:0000259" key="21">
    <source>
        <dbReference type="PROSITE" id="PS51385"/>
    </source>
</evidence>
<feature type="binding site" evidence="17">
    <location>
        <begin position="383"/>
        <end position="387"/>
    </location>
    <ligand>
        <name>AMP</name>
        <dbReference type="ChEBI" id="CHEBI:456215"/>
    </ligand>
</feature>
<dbReference type="GO" id="GO:0046496">
    <property type="term" value="P:nicotinamide nucleotide metabolic process"/>
    <property type="evidence" value="ECO:0007669"/>
    <property type="project" value="UniProtKB-UniRule"/>
</dbReference>
<comment type="cofactor">
    <cofactor evidence="18 19">
        <name>K(+)</name>
        <dbReference type="ChEBI" id="CHEBI:29103"/>
    </cofactor>
    <text evidence="18 19">Binds 1 potassium ion per subunit.</text>
</comment>
<evidence type="ECO:0000256" key="16">
    <source>
        <dbReference type="ARBA" id="ARBA00049209"/>
    </source>
</evidence>
<dbReference type="PIRSF" id="PIRSF017184">
    <property type="entry name" value="Nnr"/>
    <property type="match status" value="1"/>
</dbReference>
<dbReference type="PROSITE" id="PS51383">
    <property type="entry name" value="YJEF_C_3"/>
    <property type="match status" value="1"/>
</dbReference>
<dbReference type="Gene3D" id="3.40.50.10260">
    <property type="entry name" value="YjeF N-terminal domain"/>
    <property type="match status" value="1"/>
</dbReference>